<evidence type="ECO:0000256" key="1">
    <source>
        <dbReference type="SAM" id="SignalP"/>
    </source>
</evidence>
<dbReference type="InterPro" id="IPR025649">
    <property type="entry name" value="DUF4360"/>
</dbReference>
<organism evidence="2 3">
    <name type="scientific">Stachybotrys elegans</name>
    <dbReference type="NCBI Taxonomy" id="80388"/>
    <lineage>
        <taxon>Eukaryota</taxon>
        <taxon>Fungi</taxon>
        <taxon>Dikarya</taxon>
        <taxon>Ascomycota</taxon>
        <taxon>Pezizomycotina</taxon>
        <taxon>Sordariomycetes</taxon>
        <taxon>Hypocreomycetidae</taxon>
        <taxon>Hypocreales</taxon>
        <taxon>Stachybotryaceae</taxon>
        <taxon>Stachybotrys</taxon>
    </lineage>
</organism>
<comment type="caution">
    <text evidence="2">The sequence shown here is derived from an EMBL/GenBank/DDBJ whole genome shotgun (WGS) entry which is preliminary data.</text>
</comment>
<feature type="chain" id="PRO_5035450398" description="Secreted protein" evidence="1">
    <location>
        <begin position="21"/>
        <end position="191"/>
    </location>
</feature>
<dbReference type="Pfam" id="PF14273">
    <property type="entry name" value="DUF4360"/>
    <property type="match status" value="1"/>
</dbReference>
<dbReference type="OrthoDB" id="3786236at2759"/>
<sequence length="191" mass="20466">MRFPTSLFAALASVLGLAVAEPSDPLISSVSHSGSGCPQDSLVEVADGGRAYRLHGFSSRGPGTDVTQNCALHFTVGGEAKYQVSLKHAKVRAHGYFPNGSGLSYYLTNFWTSEPIATTSVSGSWTNNGGAVNGPLVIEIDVPAENRVWSQCGQADIMNPNFRVIIQDTGYYGTRNGLVTTETLTYVWREC</sequence>
<dbReference type="EMBL" id="JAGPNK010000016">
    <property type="protein sequence ID" value="KAH7308136.1"/>
    <property type="molecule type" value="Genomic_DNA"/>
</dbReference>
<evidence type="ECO:0000313" key="3">
    <source>
        <dbReference type="Proteomes" id="UP000813444"/>
    </source>
</evidence>
<gene>
    <name evidence="2" type="ORF">B0I35DRAFT_483414</name>
</gene>
<dbReference type="PANTHER" id="PTHR38847:SF1">
    <property type="entry name" value="PSEUDOURIDINE SYNTHASE RSUA_RLUA-LIKE DOMAIN-CONTAINING PROTEIN"/>
    <property type="match status" value="1"/>
</dbReference>
<dbReference type="Proteomes" id="UP000813444">
    <property type="component" value="Unassembled WGS sequence"/>
</dbReference>
<evidence type="ECO:0000313" key="2">
    <source>
        <dbReference type="EMBL" id="KAH7308136.1"/>
    </source>
</evidence>
<name>A0A8K0WM29_9HYPO</name>
<keyword evidence="3" id="KW-1185">Reference proteome</keyword>
<keyword evidence="1" id="KW-0732">Signal</keyword>
<reference evidence="2" key="1">
    <citation type="journal article" date="2021" name="Nat. Commun.">
        <title>Genetic determinants of endophytism in the Arabidopsis root mycobiome.</title>
        <authorList>
            <person name="Mesny F."/>
            <person name="Miyauchi S."/>
            <person name="Thiergart T."/>
            <person name="Pickel B."/>
            <person name="Atanasova L."/>
            <person name="Karlsson M."/>
            <person name="Huettel B."/>
            <person name="Barry K.W."/>
            <person name="Haridas S."/>
            <person name="Chen C."/>
            <person name="Bauer D."/>
            <person name="Andreopoulos W."/>
            <person name="Pangilinan J."/>
            <person name="LaButti K."/>
            <person name="Riley R."/>
            <person name="Lipzen A."/>
            <person name="Clum A."/>
            <person name="Drula E."/>
            <person name="Henrissat B."/>
            <person name="Kohler A."/>
            <person name="Grigoriev I.V."/>
            <person name="Martin F.M."/>
            <person name="Hacquard S."/>
        </authorList>
    </citation>
    <scope>NUCLEOTIDE SEQUENCE</scope>
    <source>
        <strain evidence="2">MPI-CAGE-CH-0235</strain>
    </source>
</reference>
<proteinExistence type="predicted"/>
<dbReference type="PANTHER" id="PTHR38847">
    <property type="match status" value="1"/>
</dbReference>
<feature type="signal peptide" evidence="1">
    <location>
        <begin position="1"/>
        <end position="20"/>
    </location>
</feature>
<accession>A0A8K0WM29</accession>
<protein>
    <recommendedName>
        <fullName evidence="4">Secreted protein</fullName>
    </recommendedName>
</protein>
<evidence type="ECO:0008006" key="4">
    <source>
        <dbReference type="Google" id="ProtNLM"/>
    </source>
</evidence>
<dbReference type="AlphaFoldDB" id="A0A8K0WM29"/>